<dbReference type="EMBL" id="WQNF01000007">
    <property type="protein sequence ID" value="MVT66154.1"/>
    <property type="molecule type" value="Genomic_DNA"/>
</dbReference>
<reference evidence="2 3" key="1">
    <citation type="submission" date="2019-12" db="EMBL/GenBank/DDBJ databases">
        <title>Draft genome sequences Bradyrhizobium cajani AMBPC1010, Bradyrhizobium pachyrhizi AMBPC1040 and Bradyrhizobium yuanmingense ALSPC3051, three plant growth promoting strains isolated from nodules of Cajanus cajan L. in Dominican Republic.</title>
        <authorList>
            <person name="Flores-Felix J.D."/>
            <person name="Araujo J."/>
            <person name="Diaz-Alcantara C."/>
            <person name="Gonzalez-Andres F."/>
            <person name="Velazquez E."/>
        </authorList>
    </citation>
    <scope>NUCLEOTIDE SEQUENCE [LARGE SCALE GENOMIC DNA]</scope>
    <source>
        <strain evidence="2 3">1040</strain>
    </source>
</reference>
<gene>
    <name evidence="2" type="ORF">GPL21_13675</name>
</gene>
<evidence type="ECO:0000313" key="2">
    <source>
        <dbReference type="EMBL" id="MVT66154.1"/>
    </source>
</evidence>
<name>A0A844SQL0_9BRAD</name>
<proteinExistence type="predicted"/>
<protein>
    <submittedName>
        <fullName evidence="2">Uncharacterized protein</fullName>
    </submittedName>
</protein>
<organism evidence="2 3">
    <name type="scientific">Bradyrhizobium pachyrhizi</name>
    <dbReference type="NCBI Taxonomy" id="280333"/>
    <lineage>
        <taxon>Bacteria</taxon>
        <taxon>Pseudomonadati</taxon>
        <taxon>Pseudomonadota</taxon>
        <taxon>Alphaproteobacteria</taxon>
        <taxon>Hyphomicrobiales</taxon>
        <taxon>Nitrobacteraceae</taxon>
        <taxon>Bradyrhizobium</taxon>
    </lineage>
</organism>
<sequence>MSATELLISSFSLAAQCRSGGAACNTMAVMLGSAAARQRAAAHLNDTSSARNAYPAFSAPFALIGDGAARRLALFVHRKAPCAAGKATKRRPTAAKTTRKRKQGERVSRCGICAR</sequence>
<comment type="caution">
    <text evidence="2">The sequence shown here is derived from an EMBL/GenBank/DDBJ whole genome shotgun (WGS) entry which is preliminary data.</text>
</comment>
<dbReference type="AlphaFoldDB" id="A0A844SQL0"/>
<feature type="compositionally biased region" description="Basic residues" evidence="1">
    <location>
        <begin position="87"/>
        <end position="103"/>
    </location>
</feature>
<keyword evidence="3" id="KW-1185">Reference proteome</keyword>
<evidence type="ECO:0000256" key="1">
    <source>
        <dbReference type="SAM" id="MobiDB-lite"/>
    </source>
</evidence>
<evidence type="ECO:0000313" key="3">
    <source>
        <dbReference type="Proteomes" id="UP000436468"/>
    </source>
</evidence>
<accession>A0A844SQL0</accession>
<dbReference type="RefSeq" id="WP_157343717.1">
    <property type="nucleotide sequence ID" value="NZ_WQNF01000007.1"/>
</dbReference>
<dbReference type="Proteomes" id="UP000436468">
    <property type="component" value="Unassembled WGS sequence"/>
</dbReference>
<feature type="region of interest" description="Disordered" evidence="1">
    <location>
        <begin position="85"/>
        <end position="107"/>
    </location>
</feature>